<dbReference type="Proteomes" id="UP000177309">
    <property type="component" value="Unassembled WGS sequence"/>
</dbReference>
<name>A0A1F4TST7_UNCSA</name>
<organism evidence="2 3">
    <name type="scientific">candidate division WOR-1 bacterium RIFOXYC2_FULL_41_25</name>
    <dbReference type="NCBI Taxonomy" id="1802586"/>
    <lineage>
        <taxon>Bacteria</taxon>
        <taxon>Bacillati</taxon>
        <taxon>Saganbacteria</taxon>
    </lineage>
</organism>
<dbReference type="InterPro" id="IPR007160">
    <property type="entry name" value="DUF362"/>
</dbReference>
<accession>A0A1F4TST7</accession>
<protein>
    <recommendedName>
        <fullName evidence="1">DUF362 domain-containing protein</fullName>
    </recommendedName>
</protein>
<gene>
    <name evidence="2" type="ORF">A2462_06235</name>
</gene>
<dbReference type="AlphaFoldDB" id="A0A1F4TST7"/>
<reference evidence="2 3" key="1">
    <citation type="journal article" date="2016" name="Nat. Commun.">
        <title>Thousands of microbial genomes shed light on interconnected biogeochemical processes in an aquifer system.</title>
        <authorList>
            <person name="Anantharaman K."/>
            <person name="Brown C.T."/>
            <person name="Hug L.A."/>
            <person name="Sharon I."/>
            <person name="Castelle C.J."/>
            <person name="Probst A.J."/>
            <person name="Thomas B.C."/>
            <person name="Singh A."/>
            <person name="Wilkins M.J."/>
            <person name="Karaoz U."/>
            <person name="Brodie E.L."/>
            <person name="Williams K.H."/>
            <person name="Hubbard S.S."/>
            <person name="Banfield J.F."/>
        </authorList>
    </citation>
    <scope>NUCLEOTIDE SEQUENCE [LARGE SCALE GENOMIC DNA]</scope>
</reference>
<feature type="domain" description="DUF362" evidence="1">
    <location>
        <begin position="232"/>
        <end position="427"/>
    </location>
</feature>
<evidence type="ECO:0000259" key="1">
    <source>
        <dbReference type="Pfam" id="PF04015"/>
    </source>
</evidence>
<proteinExistence type="predicted"/>
<dbReference type="EMBL" id="MEUI01000008">
    <property type="protein sequence ID" value="OGC35133.1"/>
    <property type="molecule type" value="Genomic_DNA"/>
</dbReference>
<dbReference type="Pfam" id="PF04015">
    <property type="entry name" value="DUF362"/>
    <property type="match status" value="1"/>
</dbReference>
<evidence type="ECO:0000313" key="3">
    <source>
        <dbReference type="Proteomes" id="UP000177309"/>
    </source>
</evidence>
<sequence length="494" mass="56183">MSIENRVAIIKCDGDYAKVPPFHPGKEFPEYPFKNVGAYQDNSCYEEFRLLLAKLQLDIENYGQQGWNPLGSLIQPGQQVLIKPNLVVFEHSLGEIGLFSTIAHGSLIRAIVDYVYIALKGRGRIIIADSPIKEVDFAKLIEFTGLDKIRDFYSNNTGIEFETVDFRDLVALRDENDVIIASRKQQGDFLGYQLVDLKKKSFLAPVDKHCNRYRSTAGVYENFVPKFHQPGKHIYSIPKTLLKSDVIISVSKLKTHCKAGITLGLKNMVGITNEKRGLPHHRIGSPANGGDMFGDELGVDYKLGQYLIDLFSRVKFGQFLLKYLYVPFRFFIRKTKNRFKKKSFAFTINRDGAWYGNDTIWRTTLDLNLILRFSDNKGEIKENPQRKYLSIIDGIWAGEGNGPLEPVPRKAGLLLGGGNAAILDAVASFIMGFDFDKIPTIRNALDSHYFVKEISWLENVDIVSNVKEWENRGYQQLENLRFVPADGWRGHIER</sequence>
<evidence type="ECO:0000313" key="2">
    <source>
        <dbReference type="EMBL" id="OGC35133.1"/>
    </source>
</evidence>
<comment type="caution">
    <text evidence="2">The sequence shown here is derived from an EMBL/GenBank/DDBJ whole genome shotgun (WGS) entry which is preliminary data.</text>
</comment>